<organism evidence="2 3">
    <name type="scientific">Phyllosticta citribraziliensis</name>
    <dbReference type="NCBI Taxonomy" id="989973"/>
    <lineage>
        <taxon>Eukaryota</taxon>
        <taxon>Fungi</taxon>
        <taxon>Dikarya</taxon>
        <taxon>Ascomycota</taxon>
        <taxon>Pezizomycotina</taxon>
        <taxon>Dothideomycetes</taxon>
        <taxon>Dothideomycetes incertae sedis</taxon>
        <taxon>Botryosphaeriales</taxon>
        <taxon>Phyllostictaceae</taxon>
        <taxon>Phyllosticta</taxon>
    </lineage>
</organism>
<name>A0ABR1M8W6_9PEZI</name>
<dbReference type="GeneID" id="92026953"/>
<sequence length="348" mass="38529">MPIMPPIKVLLDFVYTQLFVKPPKPTQSFAGRTVIVTGANVGLGLETARYAARLGAAKVIITSRRVDAGERAKQDIYKSEKLSDPTLVEVWQLDLCDYENVQAFAARAEQLPRLDALVCNAGVATSHFKLAQGHETTITTNVISTFLLALLLLPKLRATARETGTLTHLEIVSSLVHFFTDFPERDARPGQLFSDLSDEKKARMDDRYNVSKLLEVFAVRQLAADPELMGARSDTSPYPVVVTAVNPGFCDSALRREFYEGSKITKYALKAFELVMARSSEEGARNLVLAVAPSKADQTWHGQYISEGKVKPPSKFVLSEAGLKQQKRVWEEMAVILDKIQPGVTKNF</sequence>
<dbReference type="InterPro" id="IPR002347">
    <property type="entry name" value="SDR_fam"/>
</dbReference>
<protein>
    <recommendedName>
        <fullName evidence="4">NAD(P)-binding protein</fullName>
    </recommendedName>
</protein>
<evidence type="ECO:0000256" key="1">
    <source>
        <dbReference type="ARBA" id="ARBA00023002"/>
    </source>
</evidence>
<evidence type="ECO:0008006" key="4">
    <source>
        <dbReference type="Google" id="ProtNLM"/>
    </source>
</evidence>
<dbReference type="RefSeq" id="XP_066659552.1">
    <property type="nucleotide sequence ID" value="XM_066794047.1"/>
</dbReference>
<dbReference type="SUPFAM" id="SSF51735">
    <property type="entry name" value="NAD(P)-binding Rossmann-fold domains"/>
    <property type="match status" value="1"/>
</dbReference>
<dbReference type="PANTHER" id="PTHR43157:SF31">
    <property type="entry name" value="PHOSPHATIDYLINOSITOL-GLYCAN BIOSYNTHESIS CLASS F PROTEIN"/>
    <property type="match status" value="1"/>
</dbReference>
<keyword evidence="1" id="KW-0560">Oxidoreductase</keyword>
<proteinExistence type="predicted"/>
<dbReference type="Gene3D" id="3.40.50.720">
    <property type="entry name" value="NAD(P)-binding Rossmann-like Domain"/>
    <property type="match status" value="1"/>
</dbReference>
<dbReference type="Proteomes" id="UP001360953">
    <property type="component" value="Unassembled WGS sequence"/>
</dbReference>
<dbReference type="PANTHER" id="PTHR43157">
    <property type="entry name" value="PHOSPHATIDYLINOSITOL-GLYCAN BIOSYNTHESIS CLASS F PROTEIN-RELATED"/>
    <property type="match status" value="1"/>
</dbReference>
<dbReference type="EMBL" id="JBBPEH010000001">
    <property type="protein sequence ID" value="KAK7544317.1"/>
    <property type="molecule type" value="Genomic_DNA"/>
</dbReference>
<dbReference type="Pfam" id="PF00106">
    <property type="entry name" value="adh_short"/>
    <property type="match status" value="1"/>
</dbReference>
<dbReference type="PRINTS" id="PR00081">
    <property type="entry name" value="GDHRDH"/>
</dbReference>
<dbReference type="InterPro" id="IPR036291">
    <property type="entry name" value="NAD(P)-bd_dom_sf"/>
</dbReference>
<reference evidence="2 3" key="1">
    <citation type="submission" date="2024-04" db="EMBL/GenBank/DDBJ databases">
        <title>Phyllosticta paracitricarpa is synonymous to the EU quarantine fungus P. citricarpa based on phylogenomic analyses.</title>
        <authorList>
            <consortium name="Lawrence Berkeley National Laboratory"/>
            <person name="Van ingen-buijs V.A."/>
            <person name="Van westerhoven A.C."/>
            <person name="Haridas S."/>
            <person name="Skiadas P."/>
            <person name="Martin F."/>
            <person name="Groenewald J.Z."/>
            <person name="Crous P.W."/>
            <person name="Seidl M.F."/>
        </authorList>
    </citation>
    <scope>NUCLEOTIDE SEQUENCE [LARGE SCALE GENOMIC DNA]</scope>
    <source>
        <strain evidence="2 3">CPC 17464</strain>
    </source>
</reference>
<keyword evidence="3" id="KW-1185">Reference proteome</keyword>
<gene>
    <name evidence="2" type="ORF">J3D65DRAFT_14616</name>
</gene>
<accession>A0ABR1M8W6</accession>
<evidence type="ECO:0000313" key="3">
    <source>
        <dbReference type="Proteomes" id="UP001360953"/>
    </source>
</evidence>
<evidence type="ECO:0000313" key="2">
    <source>
        <dbReference type="EMBL" id="KAK7544317.1"/>
    </source>
</evidence>
<comment type="caution">
    <text evidence="2">The sequence shown here is derived from an EMBL/GenBank/DDBJ whole genome shotgun (WGS) entry which is preliminary data.</text>
</comment>